<dbReference type="AlphaFoldDB" id="A0A0G4FJD6"/>
<dbReference type="EMBL" id="CDMZ01000410">
    <property type="protein sequence ID" value="CEM13730.1"/>
    <property type="molecule type" value="Genomic_DNA"/>
</dbReference>
<feature type="compositionally biased region" description="Polar residues" evidence="1">
    <location>
        <begin position="31"/>
        <end position="42"/>
    </location>
</feature>
<accession>A0A0G4FJD6</accession>
<proteinExistence type="predicted"/>
<name>A0A0G4FJD6_9ALVE</name>
<organism evidence="3">
    <name type="scientific">Chromera velia CCMP2878</name>
    <dbReference type="NCBI Taxonomy" id="1169474"/>
    <lineage>
        <taxon>Eukaryota</taxon>
        <taxon>Sar</taxon>
        <taxon>Alveolata</taxon>
        <taxon>Colpodellida</taxon>
        <taxon>Chromeraceae</taxon>
        <taxon>Chromera</taxon>
    </lineage>
</organism>
<evidence type="ECO:0008006" key="4">
    <source>
        <dbReference type="Google" id="ProtNLM"/>
    </source>
</evidence>
<evidence type="ECO:0000313" key="3">
    <source>
        <dbReference type="EMBL" id="CEM13730.1"/>
    </source>
</evidence>
<gene>
    <name evidence="3" type="ORF">Cvel_17288</name>
</gene>
<feature type="region of interest" description="Disordered" evidence="1">
    <location>
        <begin position="25"/>
        <end position="46"/>
    </location>
</feature>
<protein>
    <recommendedName>
        <fullName evidence="4">CBM1 domain-containing protein</fullName>
    </recommendedName>
</protein>
<evidence type="ECO:0000256" key="1">
    <source>
        <dbReference type="SAM" id="MobiDB-lite"/>
    </source>
</evidence>
<keyword evidence="2" id="KW-0732">Signal</keyword>
<feature type="signal peptide" evidence="2">
    <location>
        <begin position="1"/>
        <end position="20"/>
    </location>
</feature>
<evidence type="ECO:0000256" key="2">
    <source>
        <dbReference type="SAM" id="SignalP"/>
    </source>
</evidence>
<feature type="chain" id="PRO_5005189376" description="CBM1 domain-containing protein" evidence="2">
    <location>
        <begin position="21"/>
        <end position="83"/>
    </location>
</feature>
<sequence>MKFIATALFCVVLLFTPGSSLQLKPSAKSVRPSTETQMLETGTKQERNNVDEHGFSDCDTDNDCAGHNPAQYCNQLVGWCRVK</sequence>
<reference evidence="3" key="1">
    <citation type="submission" date="2014-11" db="EMBL/GenBank/DDBJ databases">
        <authorList>
            <person name="Otto D Thomas"/>
            <person name="Naeem Raeece"/>
        </authorList>
    </citation>
    <scope>NUCLEOTIDE SEQUENCE</scope>
</reference>
<dbReference type="VEuPathDB" id="CryptoDB:Cvel_17288"/>